<feature type="compositionally biased region" description="Low complexity" evidence="8">
    <location>
        <begin position="557"/>
        <end position="575"/>
    </location>
</feature>
<keyword evidence="5" id="KW-0677">Repeat</keyword>
<dbReference type="AlphaFoldDB" id="A0A8C9ETF7"/>
<feature type="coiled-coil region" evidence="7">
    <location>
        <begin position="380"/>
        <end position="414"/>
    </location>
</feature>
<evidence type="ECO:0000256" key="7">
    <source>
        <dbReference type="SAM" id="Coils"/>
    </source>
</evidence>
<dbReference type="Pfam" id="PF07647">
    <property type="entry name" value="SAM_2"/>
    <property type="match status" value="1"/>
</dbReference>
<keyword evidence="6 7" id="KW-0175">Coiled coil</keyword>
<feature type="coiled-coil region" evidence="7">
    <location>
        <begin position="514"/>
        <end position="541"/>
    </location>
</feature>
<dbReference type="Pfam" id="PF25526">
    <property type="entry name" value="LIP-1"/>
    <property type="match status" value="2"/>
</dbReference>
<dbReference type="GO" id="GO:0005737">
    <property type="term" value="C:cytoplasm"/>
    <property type="evidence" value="ECO:0007669"/>
    <property type="project" value="UniProtKB-SubCell"/>
</dbReference>
<dbReference type="InterPro" id="IPR029515">
    <property type="entry name" value="Liprin"/>
</dbReference>
<keyword evidence="4" id="KW-0597">Phosphoprotein</keyword>
<organism evidence="10 11">
    <name type="scientific">Pavo cristatus</name>
    <name type="common">Indian peafowl</name>
    <name type="synonym">Blue peafowl</name>
    <dbReference type="NCBI Taxonomy" id="9049"/>
    <lineage>
        <taxon>Eukaryota</taxon>
        <taxon>Metazoa</taxon>
        <taxon>Chordata</taxon>
        <taxon>Craniata</taxon>
        <taxon>Vertebrata</taxon>
        <taxon>Euteleostomi</taxon>
        <taxon>Archelosauria</taxon>
        <taxon>Archosauria</taxon>
        <taxon>Dinosauria</taxon>
        <taxon>Saurischia</taxon>
        <taxon>Theropoda</taxon>
        <taxon>Coelurosauria</taxon>
        <taxon>Aves</taxon>
        <taxon>Neognathae</taxon>
        <taxon>Galloanserae</taxon>
        <taxon>Galliformes</taxon>
        <taxon>Phasianidae</taxon>
        <taxon>Phasianinae</taxon>
        <taxon>Pavo</taxon>
    </lineage>
</organism>
<dbReference type="Ensembl" id="ENSPSTT00000005739.1">
    <property type="protein sequence ID" value="ENSPSTP00000005465.1"/>
    <property type="gene ID" value="ENSPSTG00000003873.1"/>
</dbReference>
<dbReference type="InterPro" id="IPR013761">
    <property type="entry name" value="SAM/pointed_sf"/>
</dbReference>
<reference evidence="10" key="1">
    <citation type="submission" date="2025-08" db="UniProtKB">
        <authorList>
            <consortium name="Ensembl"/>
        </authorList>
    </citation>
    <scope>IDENTIFICATION</scope>
</reference>
<dbReference type="Proteomes" id="UP000694428">
    <property type="component" value="Unplaced"/>
</dbReference>
<feature type="coiled-coil region" evidence="7">
    <location>
        <begin position="23"/>
        <end position="64"/>
    </location>
</feature>
<dbReference type="CDD" id="cd09568">
    <property type="entry name" value="SAM_liprin-alpha1_2_3_4_repeat3"/>
    <property type="match status" value="1"/>
</dbReference>
<dbReference type="InterPro" id="IPR037622">
    <property type="entry name" value="LIP-1_SAM_3"/>
</dbReference>
<evidence type="ECO:0000256" key="6">
    <source>
        <dbReference type="ARBA" id="ARBA00023054"/>
    </source>
</evidence>
<comment type="subcellular location">
    <subcellularLocation>
        <location evidence="1">Cytoplasm</location>
    </subcellularLocation>
</comment>
<feature type="domain" description="SAM" evidence="9">
    <location>
        <begin position="839"/>
        <end position="908"/>
    </location>
</feature>
<feature type="region of interest" description="Disordered" evidence="8">
    <location>
        <begin position="557"/>
        <end position="589"/>
    </location>
</feature>
<evidence type="ECO:0000256" key="5">
    <source>
        <dbReference type="ARBA" id="ARBA00022737"/>
    </source>
</evidence>
<name>A0A8C9ETF7_PAVCR</name>
<dbReference type="PROSITE" id="PS50105">
    <property type="entry name" value="SAM_DOMAIN"/>
    <property type="match status" value="3"/>
</dbReference>
<dbReference type="Pfam" id="PF00536">
    <property type="entry name" value="SAM_1"/>
    <property type="match status" value="2"/>
</dbReference>
<keyword evidence="11" id="KW-1185">Reference proteome</keyword>
<evidence type="ECO:0000256" key="4">
    <source>
        <dbReference type="ARBA" id="ARBA00022553"/>
    </source>
</evidence>
<proteinExistence type="inferred from homology"/>
<dbReference type="InterPro" id="IPR057892">
    <property type="entry name" value="LIP-1_CC2"/>
</dbReference>
<evidence type="ECO:0000313" key="11">
    <source>
        <dbReference type="Proteomes" id="UP000694428"/>
    </source>
</evidence>
<dbReference type="GO" id="GO:0048786">
    <property type="term" value="C:presynaptic active zone"/>
    <property type="evidence" value="ECO:0007669"/>
    <property type="project" value="TreeGrafter"/>
</dbReference>
<dbReference type="FunFam" id="1.10.150.50:FF:000004">
    <property type="entry name" value="PTPRF interacting protein alpha 1"/>
    <property type="match status" value="1"/>
</dbReference>
<sequence>MTVAAGTSIENNIQRTISCPNEFAALTKELNACREQLLEKEEEISELKAERNNTRLLLEHLECLVSRHERSLRMTVVKRQAQSPSGVSSEVEVLKALKSLFEHHKALDEKVQWASLGPHCLLWPLSHCSHRNRSSGHFSVQLAHLGIAPGSLVTLVRLSNGSIDSNDETSQVIELQELLEKQNYEMAQMKERLAALSSRVGEVEQEAETARKELIKTEEMNSKYQRDIREVRSSVYESLCSNFNVYNFSSIIFGLQLEDKNRQLQERLELAEQKLQQTMRKAETLPEVEAELAQRIAALTKAEERHGNIEERMRHLEAQLEEKNQELQRARQREKMNEEHNKRLSDTVDRLLTESNERLQLHLKERMAALEEKNVLIQESESFRKNLEESLHDKERLAEEIEKLRSELDQMKLRAGSLIEPTLSRPHLDSSAELRYSVGSLVDSQSDYRSTKVIRRPRRGRMGVRRDEPKVNTQFIFLYSLKRECFSENLAFRLCKYFQSINVGLNPTMSFNFIRLIQEEKESTELRAEEIENRVASVSLEGLNLARVHQGTSITGSVTASSLASSSPPSGHSTPKLTPRSPAREMDRMGVMTLPSDLRKHRRKKEDGMGIEELREPLGKSYGKICITFPSFNTGGYIETEAAAQESLGLGKLGTQAEKDRRLKKKHELLEEARRKGLPFAQWDGPTVVAWLELWLGMPAWYVAACRANVKSGAIMSALSDTEIQREIGISNPLHRLKLRLAIQEMVSLTSPSAPPTSRTTLAYGDMNHEWIGNEWLPSLGLPQYRSYFMECLVDARMLDHLTKKDLRVHLKMVDSFHRYVCTCKALTKCHVLTDVLVWSNDRVIRWIQAIGLREYANNILESGVHGSLIALDENFDYSSLALLLQIPTQNTQARQILEREYNNLLALGTERRLEESDDKNFRRGPSWRRQFPPREVHGISMMPGSSETLPAGFRLTTTSGQSRKMATDGTKSFLYLQKAGGFP</sequence>
<dbReference type="InterPro" id="IPR037621">
    <property type="entry name" value="LIP-1_SAM_2"/>
</dbReference>
<dbReference type="SUPFAM" id="SSF47769">
    <property type="entry name" value="SAM/Pointed domain"/>
    <property type="match status" value="3"/>
</dbReference>
<evidence type="ECO:0000256" key="2">
    <source>
        <dbReference type="ARBA" id="ARBA00007026"/>
    </source>
</evidence>
<dbReference type="Gene3D" id="1.10.150.50">
    <property type="entry name" value="Transcription Factor, Ets-1"/>
    <property type="match status" value="3"/>
</dbReference>
<protein>
    <submittedName>
        <fullName evidence="10">PTPRF interacting protein alpha 2</fullName>
    </submittedName>
</protein>
<dbReference type="PANTHER" id="PTHR12587">
    <property type="entry name" value="LAR INTERACTING PROTEIN LIP -RELATED PROTEIN"/>
    <property type="match status" value="1"/>
</dbReference>
<accession>A0A8C9ETF7</accession>
<dbReference type="InterPro" id="IPR001660">
    <property type="entry name" value="SAM"/>
</dbReference>
<evidence type="ECO:0000256" key="8">
    <source>
        <dbReference type="SAM" id="MobiDB-lite"/>
    </source>
</evidence>
<feature type="coiled-coil region" evidence="7">
    <location>
        <begin position="172"/>
        <end position="227"/>
    </location>
</feature>
<evidence type="ECO:0000313" key="10">
    <source>
        <dbReference type="Ensembl" id="ENSPSTP00000005465.1"/>
    </source>
</evidence>
<keyword evidence="3" id="KW-0963">Cytoplasm</keyword>
<feature type="coiled-coil region" evidence="7">
    <location>
        <begin position="254"/>
        <end position="340"/>
    </location>
</feature>
<comment type="similarity">
    <text evidence="2">Belongs to the liprin family. Liprin-alpha subfamily.</text>
</comment>
<feature type="domain" description="SAM" evidence="9">
    <location>
        <begin position="775"/>
        <end position="819"/>
    </location>
</feature>
<dbReference type="PANTHER" id="PTHR12587:SF6">
    <property type="entry name" value="LIPRIN-ALPHA-2"/>
    <property type="match status" value="1"/>
</dbReference>
<dbReference type="GO" id="GO:0050808">
    <property type="term" value="P:synapse organization"/>
    <property type="evidence" value="ECO:0007669"/>
    <property type="project" value="TreeGrafter"/>
</dbReference>
<dbReference type="SMART" id="SM00454">
    <property type="entry name" value="SAM"/>
    <property type="match status" value="3"/>
</dbReference>
<reference evidence="10" key="2">
    <citation type="submission" date="2025-09" db="UniProtKB">
        <authorList>
            <consortium name="Ensembl"/>
        </authorList>
    </citation>
    <scope>IDENTIFICATION</scope>
</reference>
<dbReference type="FunFam" id="1.10.150.50:FF:000003">
    <property type="entry name" value="liprin-alpha-2 isoform X1"/>
    <property type="match status" value="1"/>
</dbReference>
<dbReference type="InterPro" id="IPR037620">
    <property type="entry name" value="LIP-1_SAM_1"/>
</dbReference>
<dbReference type="CDD" id="cd09565">
    <property type="entry name" value="SAM_liprin-alpha1_2_3_4_repeat2"/>
    <property type="match status" value="1"/>
</dbReference>
<evidence type="ECO:0000256" key="3">
    <source>
        <dbReference type="ARBA" id="ARBA00022490"/>
    </source>
</evidence>
<evidence type="ECO:0000256" key="1">
    <source>
        <dbReference type="ARBA" id="ARBA00004496"/>
    </source>
</evidence>
<evidence type="ECO:0000259" key="9">
    <source>
        <dbReference type="PROSITE" id="PS50105"/>
    </source>
</evidence>
<feature type="domain" description="SAM" evidence="9">
    <location>
        <begin position="683"/>
        <end position="749"/>
    </location>
</feature>
<dbReference type="CDD" id="cd09562">
    <property type="entry name" value="SAM_liprin-alpha1_2_3_4_repeat1"/>
    <property type="match status" value="1"/>
</dbReference>